<dbReference type="InterPro" id="IPR050333">
    <property type="entry name" value="SLRP"/>
</dbReference>
<keyword evidence="5" id="KW-1185">Reference proteome</keyword>
<dbReference type="SUPFAM" id="SSF52058">
    <property type="entry name" value="L domain-like"/>
    <property type="match status" value="2"/>
</dbReference>
<dbReference type="SMART" id="SM00364">
    <property type="entry name" value="LRR_BAC"/>
    <property type="match status" value="4"/>
</dbReference>
<keyword evidence="3" id="KW-1133">Transmembrane helix</keyword>
<keyword evidence="1" id="KW-0433">Leucine-rich repeat</keyword>
<dbReference type="Pfam" id="PF13855">
    <property type="entry name" value="LRR_8"/>
    <property type="match status" value="1"/>
</dbReference>
<dbReference type="SMART" id="SM00369">
    <property type="entry name" value="LRR_TYP"/>
    <property type="match status" value="6"/>
</dbReference>
<reference evidence="4" key="1">
    <citation type="submission" date="2025-08" db="UniProtKB">
        <authorList>
            <consortium name="Ensembl"/>
        </authorList>
    </citation>
    <scope>IDENTIFICATION</scope>
</reference>
<dbReference type="PANTHER" id="PTHR45712">
    <property type="entry name" value="AGAP008170-PA"/>
    <property type="match status" value="1"/>
</dbReference>
<evidence type="ECO:0000313" key="4">
    <source>
        <dbReference type="Ensembl" id="ENSHCOP00000003601.1"/>
    </source>
</evidence>
<dbReference type="PANTHER" id="PTHR45712:SF22">
    <property type="entry name" value="INSULIN-LIKE GROWTH FACTOR-BINDING PROTEIN COMPLEX ACID LABILE SUBUNIT"/>
    <property type="match status" value="1"/>
</dbReference>
<dbReference type="InterPro" id="IPR032675">
    <property type="entry name" value="LRR_dom_sf"/>
</dbReference>
<keyword evidence="3" id="KW-0472">Membrane</keyword>
<feature type="transmembrane region" description="Helical" evidence="3">
    <location>
        <begin position="439"/>
        <end position="460"/>
    </location>
</feature>
<organism evidence="4 5">
    <name type="scientific">Hippocampus comes</name>
    <name type="common">Tiger tail seahorse</name>
    <dbReference type="NCBI Taxonomy" id="109280"/>
    <lineage>
        <taxon>Eukaryota</taxon>
        <taxon>Metazoa</taxon>
        <taxon>Chordata</taxon>
        <taxon>Craniata</taxon>
        <taxon>Vertebrata</taxon>
        <taxon>Euteleostomi</taxon>
        <taxon>Actinopterygii</taxon>
        <taxon>Neopterygii</taxon>
        <taxon>Teleostei</taxon>
        <taxon>Neoteleostei</taxon>
        <taxon>Acanthomorphata</taxon>
        <taxon>Syngnathiaria</taxon>
        <taxon>Syngnathiformes</taxon>
        <taxon>Syngnathoidei</taxon>
        <taxon>Syngnathidae</taxon>
        <taxon>Hippocampus</taxon>
    </lineage>
</organism>
<dbReference type="OMA" id="HANWRLM"/>
<dbReference type="Ensembl" id="ENSHCOT00000008464.1">
    <property type="protein sequence ID" value="ENSHCOP00000003601.1"/>
    <property type="gene ID" value="ENSHCOG00000004968.1"/>
</dbReference>
<sequence>MDDGTFEALGKLEKLNLAKNNLAHICDFKLQRVQYLNLSRNSIEFFVTAEDNHMYSLETLDLSHNKLLYFPILPKRNQLKFLYLQHNVVGTLTSEESMVSETNALYNEVVRMNDVRIGKNHLHSTWRLMPLLHIDLSHNHFTSFPLETLSLLSTLEGLDFSFNCVQKLTWNVRQESASKYYRQLYFPSLRYLNMQSNGLVSISPLFLKALTQVETINLRDNAVQPCAPVGQMPSSLSSQQLNLNSSCIAFGKLKTLKHLSLENNDIKSLPANAFRESSLVSLNLARNSHMIMRVDSLEDIKETLQSLTISELNVTNSELFLPCMPLLMHLNISNNRLTALPHNLNCSPLRELSIRNNAFVSVNYSLILALSAHLHVMYFSGNDLTCCDSNWLSALNNSRIKMPDIDLTKCVTDDSSIPIEEYLKSSSLYCSHHIKGIHLGQIFIVILFVTVFITVFMMFARKICCLKKSFGV</sequence>
<protein>
    <submittedName>
        <fullName evidence="4">Uncharacterized protein</fullName>
    </submittedName>
</protein>
<name>A0A3Q2XTN1_HIPCM</name>
<evidence type="ECO:0000313" key="5">
    <source>
        <dbReference type="Proteomes" id="UP000264820"/>
    </source>
</evidence>
<dbReference type="AlphaFoldDB" id="A0A3Q2XTN1"/>
<keyword evidence="3" id="KW-0812">Transmembrane</keyword>
<keyword evidence="2" id="KW-0677">Repeat</keyword>
<dbReference type="InterPro" id="IPR003591">
    <property type="entry name" value="Leu-rich_rpt_typical-subtyp"/>
</dbReference>
<evidence type="ECO:0000256" key="3">
    <source>
        <dbReference type="SAM" id="Phobius"/>
    </source>
</evidence>
<proteinExistence type="predicted"/>
<evidence type="ECO:0000256" key="1">
    <source>
        <dbReference type="ARBA" id="ARBA00022614"/>
    </source>
</evidence>
<evidence type="ECO:0000256" key="2">
    <source>
        <dbReference type="ARBA" id="ARBA00022737"/>
    </source>
</evidence>
<dbReference type="InterPro" id="IPR001611">
    <property type="entry name" value="Leu-rich_rpt"/>
</dbReference>
<accession>A0A3Q2XTN1</accession>
<dbReference type="PROSITE" id="PS51450">
    <property type="entry name" value="LRR"/>
    <property type="match status" value="4"/>
</dbReference>
<dbReference type="Proteomes" id="UP000264820">
    <property type="component" value="Unplaced"/>
</dbReference>
<dbReference type="GeneTree" id="ENSGT00940000163623"/>
<dbReference type="STRING" id="109280.ENSHCOP00000003601"/>
<reference evidence="4" key="2">
    <citation type="submission" date="2025-09" db="UniProtKB">
        <authorList>
            <consortium name="Ensembl"/>
        </authorList>
    </citation>
    <scope>IDENTIFICATION</scope>
</reference>
<dbReference type="Gene3D" id="3.80.10.10">
    <property type="entry name" value="Ribonuclease Inhibitor"/>
    <property type="match status" value="2"/>
</dbReference>